<organism evidence="2">
    <name type="scientific">Pseudomonas aeruginosa</name>
    <dbReference type="NCBI Taxonomy" id="287"/>
    <lineage>
        <taxon>Bacteria</taxon>
        <taxon>Pseudomonadati</taxon>
        <taxon>Pseudomonadota</taxon>
        <taxon>Gammaproteobacteria</taxon>
        <taxon>Pseudomonadales</taxon>
        <taxon>Pseudomonadaceae</taxon>
        <taxon>Pseudomonas</taxon>
    </lineage>
</organism>
<gene>
    <name evidence="2" type="ORF">CCBH4851_00078</name>
</gene>
<evidence type="ECO:0000313" key="2">
    <source>
        <dbReference type="EMBL" id="ALI58784.1"/>
    </source>
</evidence>
<evidence type="ECO:0000256" key="1">
    <source>
        <dbReference type="SAM" id="Phobius"/>
    </source>
</evidence>
<sequence>MQGQGVLFGQIAAVFGIVIAGVWGATQWTAAALGYQLRLGSPWFDFFGTPVYHPWRLFEWWFFFDAYAPQVFDIGGAIAGGSGLLAVVVAIGMSIWRSRQSRLVTTYGSARWANADDIRKAGLTQSIGNSNALFGQSAG</sequence>
<feature type="transmembrane region" description="Helical" evidence="1">
    <location>
        <begin position="74"/>
        <end position="96"/>
    </location>
</feature>
<feature type="transmembrane region" description="Helical" evidence="1">
    <location>
        <begin position="7"/>
        <end position="25"/>
    </location>
</feature>
<dbReference type="EMBL" id="KT454971">
    <property type="protein sequence ID" value="ALI58784.1"/>
    <property type="molecule type" value="Genomic_DNA"/>
</dbReference>
<keyword evidence="1" id="KW-1133">Transmembrane helix</keyword>
<dbReference type="AlphaFoldDB" id="A0A0N9ZPI0"/>
<proteinExistence type="predicted"/>
<name>A0A0N9ZPI0_PSEAI</name>
<keyword evidence="1" id="KW-0472">Membrane</keyword>
<protein>
    <recommendedName>
        <fullName evidence="3">Conjugal transfer protein TraG</fullName>
    </recommendedName>
</protein>
<keyword evidence="1" id="KW-0812">Transmembrane</keyword>
<accession>A0A0N9ZPI0</accession>
<evidence type="ECO:0008006" key="3">
    <source>
        <dbReference type="Google" id="ProtNLM"/>
    </source>
</evidence>
<reference evidence="2" key="1">
    <citation type="submission" date="2015-08" db="EMBL/GenBank/DDBJ databases">
        <title>Pseudomonas aeruginosa strain CCBH4851 chromosome region.</title>
        <authorList>
            <person name="Silveira M.C."/>
            <person name="Carvalho-Assef A.P.D."/>
            <person name="Albano R.M."/>
        </authorList>
    </citation>
    <scope>NUCLEOTIDE SEQUENCE</scope>
    <source>
        <strain evidence="2">CCBH4851</strain>
    </source>
</reference>